<dbReference type="FunFam" id="3.20.20.140:FF:000022">
    <property type="entry name" value="Guanine deaminase"/>
    <property type="match status" value="1"/>
</dbReference>
<dbReference type="EC" id="3.5.4.3" evidence="3 7"/>
<comment type="catalytic activity">
    <reaction evidence="8">
        <text>guanine + H2O + H(+) = xanthine + NH4(+)</text>
        <dbReference type="Rhea" id="RHEA:14665"/>
        <dbReference type="ChEBI" id="CHEBI:15377"/>
        <dbReference type="ChEBI" id="CHEBI:15378"/>
        <dbReference type="ChEBI" id="CHEBI:16235"/>
        <dbReference type="ChEBI" id="CHEBI:17712"/>
        <dbReference type="ChEBI" id="CHEBI:28938"/>
        <dbReference type="EC" id="3.5.4.3"/>
    </reaction>
</comment>
<dbReference type="InterPro" id="IPR032466">
    <property type="entry name" value="Metal_Hydrolase"/>
</dbReference>
<feature type="domain" description="Amidohydrolase-related" evidence="9">
    <location>
        <begin position="67"/>
        <end position="431"/>
    </location>
</feature>
<dbReference type="PANTHER" id="PTHR11271">
    <property type="entry name" value="GUANINE DEAMINASE"/>
    <property type="match status" value="1"/>
</dbReference>
<accession>A0A1U7JI20</accession>
<dbReference type="OrthoDB" id="9787621at2"/>
<keyword evidence="11" id="KW-1185">Reference proteome</keyword>
<dbReference type="RefSeq" id="WP_036488445.1">
    <property type="nucleotide sequence ID" value="NZ_LVVZ01000014.1"/>
</dbReference>
<evidence type="ECO:0000313" key="11">
    <source>
        <dbReference type="Proteomes" id="UP000185783"/>
    </source>
</evidence>
<reference evidence="10 11" key="1">
    <citation type="submission" date="2016-03" db="EMBL/GenBank/DDBJ databases">
        <title>Genome sequence of Nesiotobacter sp. nov., a moderately halophilic alphaproteobacterium isolated from the Yellow Sea, China.</title>
        <authorList>
            <person name="Zhang G."/>
            <person name="Zhang R."/>
        </authorList>
    </citation>
    <scope>NUCLEOTIDE SEQUENCE [LARGE SCALE GENOMIC DNA]</scope>
    <source>
        <strain evidence="10 11">WB1-6</strain>
    </source>
</reference>
<dbReference type="CDD" id="cd01303">
    <property type="entry name" value="GDEase"/>
    <property type="match status" value="1"/>
</dbReference>
<keyword evidence="6 8" id="KW-0862">Zinc</keyword>
<evidence type="ECO:0000256" key="2">
    <source>
        <dbReference type="ARBA" id="ARBA00006745"/>
    </source>
</evidence>
<organism evidence="10 11">
    <name type="scientific">Pseudovibrio exalbescens</name>
    <dbReference type="NCBI Taxonomy" id="197461"/>
    <lineage>
        <taxon>Bacteria</taxon>
        <taxon>Pseudomonadati</taxon>
        <taxon>Pseudomonadota</taxon>
        <taxon>Alphaproteobacteria</taxon>
        <taxon>Hyphomicrobiales</taxon>
        <taxon>Stappiaceae</taxon>
        <taxon>Pseudovibrio</taxon>
    </lineage>
</organism>
<comment type="cofactor">
    <cofactor evidence="8">
        <name>Zn(2+)</name>
        <dbReference type="ChEBI" id="CHEBI:29105"/>
    </cofactor>
    <text evidence="8">Binds 1 zinc ion per subunit.</text>
</comment>
<dbReference type="Gene3D" id="2.30.40.10">
    <property type="entry name" value="Urease, subunit C, domain 1"/>
    <property type="match status" value="1"/>
</dbReference>
<dbReference type="InterPro" id="IPR051607">
    <property type="entry name" value="Metallo-dep_hydrolases"/>
</dbReference>
<evidence type="ECO:0000256" key="4">
    <source>
        <dbReference type="ARBA" id="ARBA00022723"/>
    </source>
</evidence>
<dbReference type="GO" id="GO:0005829">
    <property type="term" value="C:cytosol"/>
    <property type="evidence" value="ECO:0007669"/>
    <property type="project" value="TreeGrafter"/>
</dbReference>
<evidence type="ECO:0000256" key="6">
    <source>
        <dbReference type="ARBA" id="ARBA00022833"/>
    </source>
</evidence>
<dbReference type="GO" id="GO:0008892">
    <property type="term" value="F:guanine deaminase activity"/>
    <property type="evidence" value="ECO:0007669"/>
    <property type="project" value="UniProtKB-UniRule"/>
</dbReference>
<evidence type="ECO:0000256" key="5">
    <source>
        <dbReference type="ARBA" id="ARBA00022801"/>
    </source>
</evidence>
<keyword evidence="5 8" id="KW-0378">Hydrolase</keyword>
<dbReference type="Gene3D" id="3.20.20.140">
    <property type="entry name" value="Metal-dependent hydrolases"/>
    <property type="match status" value="1"/>
</dbReference>
<evidence type="ECO:0000256" key="3">
    <source>
        <dbReference type="ARBA" id="ARBA00012781"/>
    </source>
</evidence>
<name>A0A1U7JI20_9HYPH</name>
<protein>
    <recommendedName>
        <fullName evidence="3 7">Guanine deaminase</fullName>
        <shortName evidence="8">Guanase</shortName>
        <ecNumber evidence="3 7">3.5.4.3</ecNumber>
    </recommendedName>
    <alternativeName>
        <fullName evidence="8">Guanine aminohydrolase</fullName>
    </alternativeName>
</protein>
<dbReference type="SUPFAM" id="SSF51556">
    <property type="entry name" value="Metallo-dependent hydrolases"/>
    <property type="match status" value="1"/>
</dbReference>
<keyword evidence="4 8" id="KW-0479">Metal-binding</keyword>
<evidence type="ECO:0000313" key="10">
    <source>
        <dbReference type="EMBL" id="OKL44332.1"/>
    </source>
</evidence>
<dbReference type="UniPathway" id="UPA00603">
    <property type="reaction ID" value="UER00660"/>
</dbReference>
<proteinExistence type="inferred from homology"/>
<dbReference type="Pfam" id="PF01979">
    <property type="entry name" value="Amidohydro_1"/>
    <property type="match status" value="1"/>
</dbReference>
<dbReference type="EMBL" id="LVVZ01000014">
    <property type="protein sequence ID" value="OKL44332.1"/>
    <property type="molecule type" value="Genomic_DNA"/>
</dbReference>
<comment type="caution">
    <text evidence="10">The sequence shown here is derived from an EMBL/GenBank/DDBJ whole genome shotgun (WGS) entry which is preliminary data.</text>
</comment>
<dbReference type="STRING" id="197461.A3843_07975"/>
<comment type="function">
    <text evidence="8">Catalyzes the hydrolytic deamination of guanine, producing xanthine and ammonia.</text>
</comment>
<evidence type="ECO:0000259" key="9">
    <source>
        <dbReference type="Pfam" id="PF01979"/>
    </source>
</evidence>
<comment type="similarity">
    <text evidence="2 8">Belongs to the metallo-dependent hydrolases superfamily. ATZ/TRZ family.</text>
</comment>
<evidence type="ECO:0000256" key="8">
    <source>
        <dbReference type="RuleBase" id="RU366009"/>
    </source>
</evidence>
<dbReference type="InterPro" id="IPR006680">
    <property type="entry name" value="Amidohydro-rel"/>
</dbReference>
<evidence type="ECO:0000256" key="1">
    <source>
        <dbReference type="ARBA" id="ARBA00004984"/>
    </source>
</evidence>
<dbReference type="GO" id="GO:0006147">
    <property type="term" value="P:guanine catabolic process"/>
    <property type="evidence" value="ECO:0007669"/>
    <property type="project" value="UniProtKB-UniRule"/>
</dbReference>
<evidence type="ECO:0000256" key="7">
    <source>
        <dbReference type="NCBIfam" id="TIGR02967"/>
    </source>
</evidence>
<sequence>MSKIAIRGTYLTYTGDPFKSAVDDVMKVESDGIILIEDGKIKDMGPAAQMQAKLPVEIEVIEYKDSVIMAGFIDSHVHYPQTQIIGAYGEQLIEWLNNYTFVAEQQFRDKAHATKVAEVFLREQLRAGTTSVATFCTVYPESVDAFFEVSERYNMRNIAGKVMMDRNAPPALTDTAKQGYDDSKALIEKWHGRGRQMYSVTPRFAPTSTPEQLEAAGALWRESEGTFMQTHVSENVNEVAWVKELYPEHEGYLDVYDKFGLCGERALFGHGIHLTEKELARLSETGGTITHCPTSNFFLGSGYLNVHNAKKLERPVRVGLATDLGAGTSFSILQTLNETYKAAQLNGNALSAGHAFYLATRGTAESMCIDDKVGHLAPGMEADIVVLDLKPTQIMDFRMSFAKDFEEQLFILMTLGDDRNTRATYVAGKLVYDRGELPVTARFAA</sequence>
<dbReference type="InterPro" id="IPR011059">
    <property type="entry name" value="Metal-dep_hydrolase_composite"/>
</dbReference>
<dbReference type="SUPFAM" id="SSF51338">
    <property type="entry name" value="Composite domain of metallo-dependent hydrolases"/>
    <property type="match status" value="1"/>
</dbReference>
<comment type="pathway">
    <text evidence="1 8">Purine metabolism; guanine degradation; xanthine from guanine: step 1/1.</text>
</comment>
<dbReference type="NCBIfam" id="TIGR02967">
    <property type="entry name" value="guan_deamin"/>
    <property type="match status" value="1"/>
</dbReference>
<dbReference type="Proteomes" id="UP000185783">
    <property type="component" value="Unassembled WGS sequence"/>
</dbReference>
<dbReference type="InterPro" id="IPR014311">
    <property type="entry name" value="Guanine_deaminase"/>
</dbReference>
<dbReference type="GO" id="GO:0008270">
    <property type="term" value="F:zinc ion binding"/>
    <property type="evidence" value="ECO:0007669"/>
    <property type="project" value="UniProtKB-UniRule"/>
</dbReference>
<gene>
    <name evidence="10" type="ORF">A3843_07975</name>
</gene>
<dbReference type="PANTHER" id="PTHR11271:SF6">
    <property type="entry name" value="GUANINE DEAMINASE"/>
    <property type="match status" value="1"/>
</dbReference>
<dbReference type="NCBIfam" id="NF006679">
    <property type="entry name" value="PRK09228.1"/>
    <property type="match status" value="1"/>
</dbReference>
<dbReference type="AlphaFoldDB" id="A0A1U7JI20"/>